<dbReference type="InterPro" id="IPR003661">
    <property type="entry name" value="HisK_dim/P_dom"/>
</dbReference>
<dbReference type="InterPro" id="IPR035965">
    <property type="entry name" value="PAS-like_dom_sf"/>
</dbReference>
<evidence type="ECO:0000256" key="7">
    <source>
        <dbReference type="ARBA" id="ARBA00023136"/>
    </source>
</evidence>
<accession>A0A285X1G5</accession>
<evidence type="ECO:0000256" key="4">
    <source>
        <dbReference type="ARBA" id="ARBA00022679"/>
    </source>
</evidence>
<dbReference type="PROSITE" id="PS50109">
    <property type="entry name" value="HIS_KIN"/>
    <property type="match status" value="1"/>
</dbReference>
<feature type="domain" description="PAC" evidence="10">
    <location>
        <begin position="213"/>
        <end position="267"/>
    </location>
</feature>
<dbReference type="CDD" id="cd00082">
    <property type="entry name" value="HisKA"/>
    <property type="match status" value="1"/>
</dbReference>
<evidence type="ECO:0000256" key="2">
    <source>
        <dbReference type="ARBA" id="ARBA00012438"/>
    </source>
</evidence>
<dbReference type="PRINTS" id="PR00344">
    <property type="entry name" value="BCTRLSENSOR"/>
</dbReference>
<evidence type="ECO:0000256" key="3">
    <source>
        <dbReference type="ARBA" id="ARBA00022553"/>
    </source>
</evidence>
<dbReference type="SUPFAM" id="SSF47384">
    <property type="entry name" value="Homodimeric domain of signal transducing histidine kinase"/>
    <property type="match status" value="1"/>
</dbReference>
<dbReference type="SMART" id="SM00091">
    <property type="entry name" value="PAS"/>
    <property type="match status" value="5"/>
</dbReference>
<dbReference type="Gene3D" id="3.30.565.10">
    <property type="entry name" value="Histidine kinase-like ATPase, C-terminal domain"/>
    <property type="match status" value="1"/>
</dbReference>
<feature type="domain" description="PAS" evidence="9">
    <location>
        <begin position="524"/>
        <end position="594"/>
    </location>
</feature>
<dbReference type="Pfam" id="PF00512">
    <property type="entry name" value="HisKA"/>
    <property type="match status" value="1"/>
</dbReference>
<dbReference type="FunFam" id="3.30.565.10:FF:000006">
    <property type="entry name" value="Sensor histidine kinase WalK"/>
    <property type="match status" value="1"/>
</dbReference>
<dbReference type="Proteomes" id="UP000219193">
    <property type="component" value="Unassembled WGS sequence"/>
</dbReference>
<dbReference type="InterPro" id="IPR013655">
    <property type="entry name" value="PAS_fold_3"/>
</dbReference>
<dbReference type="Gene3D" id="3.30.450.20">
    <property type="entry name" value="PAS domain"/>
    <property type="match status" value="5"/>
</dbReference>
<sequence>MNHSQVPHTENPDNIKFASSIIDALPHPVLVIDPEGTVKAANQEFYSRFGFKRKMVLGENLLFFEDKLWDSPQLREFISRLKSSPEAMPQFYLLLPSALKEQIPISISGKKIDIPVGGDDLFLLSFSTAKETGSEITYRKLLNEILSEAPAFICILKGPEHIFEIANEKYLQLLSYRDIIGKKVQDALPEVENQGFITMLDNVYQSGKPFVGEEISLKLEGSNSSDQKIYLDFVYQPMHDSSGKVNGIFVHAVDVTEKVLNRKKIEESEKELRNWIDTVPVIIWITNQNGEGFYLNKNWYNYTGQELDESLGAGWLRAVHAEDYHKTLEEFEKAHREQKEFNVSYRLKTKEGEYRWVIDRGRPKYGSNGEFQGLIGSVIDVHEDKIKEQVIIEKEHRTRSIVEEATVATAIYYGKEMKIEFANDAMIEVWGKDRSVVGTTLREALPELEGQPFHELLENVFDTGETYWGEEDRVDLMRNGKMETGFFNFTYKPLRDGQGNIYGILNMAVDVSDMVKSRNLLKEREEHFRLLANLMPEKVMNTNAKGEAIYFNKNWLDYTGLSREQLKYSGWKELLHPEDRNQIQTHWQESLEIGAGFETEVRIKNKTGKYLWHLNRAEAVKDEQGEIKMWISTNTEIQRLKEEEKRKGDFLKMVSHELKTPVTSIKGYVQLLLSMLKMVEDKIPAGIPLKPSLERIDNQVVRLTRLISEMLDLSRLEENKLELRTSVFGINELVEQTVQDIQLTNTQHQIRIFHECRAEVNADRDRIGQVLINFITNAIKYSPENRDIEIHIVAAGTKKVGVSVRDKGIGIDEEYHRKIFKRFYRIGGVNEETYSGFGIGLYLANEIIERHKGSIEIKSRKGIGSDFCFKLSAISIEN</sequence>
<dbReference type="Pfam" id="PF02518">
    <property type="entry name" value="HATPase_c"/>
    <property type="match status" value="1"/>
</dbReference>
<dbReference type="InterPro" id="IPR013656">
    <property type="entry name" value="PAS_4"/>
</dbReference>
<feature type="domain" description="PAC" evidence="10">
    <location>
        <begin position="597"/>
        <end position="649"/>
    </location>
</feature>
<dbReference type="InterPro" id="IPR052162">
    <property type="entry name" value="Sensor_kinase/Photoreceptor"/>
</dbReference>
<dbReference type="NCBIfam" id="TIGR00229">
    <property type="entry name" value="sensory_box"/>
    <property type="match status" value="3"/>
</dbReference>
<dbReference type="InterPro" id="IPR004358">
    <property type="entry name" value="Sig_transdc_His_kin-like_C"/>
</dbReference>
<dbReference type="FunFam" id="3.30.450.20:FF:000099">
    <property type="entry name" value="Sensory box sensor histidine kinase"/>
    <property type="match status" value="2"/>
</dbReference>
<evidence type="ECO:0000313" key="11">
    <source>
        <dbReference type="EMBL" id="SOC78846.1"/>
    </source>
</evidence>
<evidence type="ECO:0000256" key="1">
    <source>
        <dbReference type="ARBA" id="ARBA00000085"/>
    </source>
</evidence>
<evidence type="ECO:0000259" key="8">
    <source>
        <dbReference type="PROSITE" id="PS50109"/>
    </source>
</evidence>
<feature type="domain" description="PAS" evidence="9">
    <location>
        <begin position="14"/>
        <end position="63"/>
    </location>
</feature>
<evidence type="ECO:0000256" key="6">
    <source>
        <dbReference type="ARBA" id="ARBA00023012"/>
    </source>
</evidence>
<dbReference type="PANTHER" id="PTHR43304:SF1">
    <property type="entry name" value="PAC DOMAIN-CONTAINING PROTEIN"/>
    <property type="match status" value="1"/>
</dbReference>
<dbReference type="InterPro" id="IPR001610">
    <property type="entry name" value="PAC"/>
</dbReference>
<reference evidence="12" key="1">
    <citation type="submission" date="2017-09" db="EMBL/GenBank/DDBJ databases">
        <authorList>
            <person name="Varghese N."/>
            <person name="Submissions S."/>
        </authorList>
    </citation>
    <scope>NUCLEOTIDE SEQUENCE [LARGE SCALE GENOMIC DNA]</scope>
    <source>
        <strain evidence="12">CGMCC 1.12641</strain>
    </source>
</reference>
<keyword evidence="6" id="KW-0902">Two-component regulatory system</keyword>
<gene>
    <name evidence="11" type="ORF">SAMN06296241_0363</name>
</gene>
<dbReference type="PANTHER" id="PTHR43304">
    <property type="entry name" value="PHYTOCHROME-LIKE PROTEIN CPH1"/>
    <property type="match status" value="1"/>
</dbReference>
<feature type="domain" description="Histidine kinase" evidence="8">
    <location>
        <begin position="653"/>
        <end position="875"/>
    </location>
</feature>
<dbReference type="SUPFAM" id="SSF55785">
    <property type="entry name" value="PYP-like sensor domain (PAS domain)"/>
    <property type="match status" value="5"/>
</dbReference>
<evidence type="ECO:0000256" key="5">
    <source>
        <dbReference type="ARBA" id="ARBA00022777"/>
    </source>
</evidence>
<keyword evidence="7" id="KW-0472">Membrane</keyword>
<protein>
    <recommendedName>
        <fullName evidence="2">histidine kinase</fullName>
        <ecNumber evidence="2">2.7.13.3</ecNumber>
    </recommendedName>
</protein>
<proteinExistence type="predicted"/>
<organism evidence="11 12">
    <name type="scientific">Salinimicrobium sediminis</name>
    <dbReference type="NCBI Taxonomy" id="1343891"/>
    <lineage>
        <taxon>Bacteria</taxon>
        <taxon>Pseudomonadati</taxon>
        <taxon>Bacteroidota</taxon>
        <taxon>Flavobacteriia</taxon>
        <taxon>Flavobacteriales</taxon>
        <taxon>Flavobacteriaceae</taxon>
        <taxon>Salinimicrobium</taxon>
    </lineage>
</organism>
<dbReference type="OrthoDB" id="9766459at2"/>
<dbReference type="PROSITE" id="PS50112">
    <property type="entry name" value="PAS"/>
    <property type="match status" value="3"/>
</dbReference>
<dbReference type="GO" id="GO:0000155">
    <property type="term" value="F:phosphorelay sensor kinase activity"/>
    <property type="evidence" value="ECO:0007669"/>
    <property type="project" value="InterPro"/>
</dbReference>
<keyword evidence="12" id="KW-1185">Reference proteome</keyword>
<feature type="domain" description="PAS" evidence="9">
    <location>
        <begin position="268"/>
        <end position="338"/>
    </location>
</feature>
<keyword evidence="5" id="KW-0418">Kinase</keyword>
<dbReference type="Gene3D" id="1.10.287.130">
    <property type="match status" value="1"/>
</dbReference>
<dbReference type="EMBL" id="OCMF01000001">
    <property type="protein sequence ID" value="SOC78846.1"/>
    <property type="molecule type" value="Genomic_DNA"/>
</dbReference>
<dbReference type="InterPro" id="IPR036097">
    <property type="entry name" value="HisK_dim/P_sf"/>
</dbReference>
<dbReference type="InterPro" id="IPR000700">
    <property type="entry name" value="PAS-assoc_C"/>
</dbReference>
<dbReference type="InterPro" id="IPR000014">
    <property type="entry name" value="PAS"/>
</dbReference>
<dbReference type="PROSITE" id="PS50113">
    <property type="entry name" value="PAC"/>
    <property type="match status" value="4"/>
</dbReference>
<dbReference type="AlphaFoldDB" id="A0A285X1G5"/>
<feature type="domain" description="PAC" evidence="10">
    <location>
        <begin position="341"/>
        <end position="393"/>
    </location>
</feature>
<dbReference type="SMART" id="SM00086">
    <property type="entry name" value="PAC"/>
    <property type="match status" value="3"/>
</dbReference>
<feature type="domain" description="PAC" evidence="10">
    <location>
        <begin position="468"/>
        <end position="523"/>
    </location>
</feature>
<dbReference type="RefSeq" id="WP_097054637.1">
    <property type="nucleotide sequence ID" value="NZ_OCMF01000001.1"/>
</dbReference>
<evidence type="ECO:0000313" key="12">
    <source>
        <dbReference type="Proteomes" id="UP000219193"/>
    </source>
</evidence>
<dbReference type="SUPFAM" id="SSF55874">
    <property type="entry name" value="ATPase domain of HSP90 chaperone/DNA topoisomerase II/histidine kinase"/>
    <property type="match status" value="1"/>
</dbReference>
<keyword evidence="4" id="KW-0808">Transferase</keyword>
<comment type="catalytic activity">
    <reaction evidence="1">
        <text>ATP + protein L-histidine = ADP + protein N-phospho-L-histidine.</text>
        <dbReference type="EC" id="2.7.13.3"/>
    </reaction>
</comment>
<dbReference type="Pfam" id="PF08447">
    <property type="entry name" value="PAS_3"/>
    <property type="match status" value="2"/>
</dbReference>
<dbReference type="SMART" id="SM00388">
    <property type="entry name" value="HisKA"/>
    <property type="match status" value="1"/>
</dbReference>
<dbReference type="InterPro" id="IPR005467">
    <property type="entry name" value="His_kinase_dom"/>
</dbReference>
<name>A0A285X1G5_9FLAO</name>
<evidence type="ECO:0000259" key="10">
    <source>
        <dbReference type="PROSITE" id="PS50113"/>
    </source>
</evidence>
<keyword evidence="3" id="KW-0597">Phosphoprotein</keyword>
<dbReference type="InterPro" id="IPR036890">
    <property type="entry name" value="HATPase_C_sf"/>
</dbReference>
<dbReference type="Pfam" id="PF13188">
    <property type="entry name" value="PAS_8"/>
    <property type="match status" value="1"/>
</dbReference>
<dbReference type="InterPro" id="IPR003594">
    <property type="entry name" value="HATPase_dom"/>
</dbReference>
<evidence type="ECO:0000259" key="9">
    <source>
        <dbReference type="PROSITE" id="PS50112"/>
    </source>
</evidence>
<dbReference type="EC" id="2.7.13.3" evidence="2"/>
<dbReference type="FunFam" id="1.10.287.130:FF:000001">
    <property type="entry name" value="Two-component sensor histidine kinase"/>
    <property type="match status" value="1"/>
</dbReference>
<dbReference type="SMART" id="SM00387">
    <property type="entry name" value="HATPase_c"/>
    <property type="match status" value="1"/>
</dbReference>
<dbReference type="Pfam" id="PF08448">
    <property type="entry name" value="PAS_4"/>
    <property type="match status" value="2"/>
</dbReference>
<dbReference type="CDD" id="cd00130">
    <property type="entry name" value="PAS"/>
    <property type="match status" value="3"/>
</dbReference>